<dbReference type="RefSeq" id="WP_130440404.1">
    <property type="nucleotide sequence ID" value="NZ_SHKR01000011.1"/>
</dbReference>
<dbReference type="EMBL" id="SHKR01000011">
    <property type="protein sequence ID" value="RZU18931.1"/>
    <property type="molecule type" value="Genomic_DNA"/>
</dbReference>
<dbReference type="Pfam" id="PF08843">
    <property type="entry name" value="AbiEii"/>
    <property type="match status" value="1"/>
</dbReference>
<accession>A0A4Q7X792</accession>
<organism evidence="2 3">
    <name type="scientific">Kribbella rubisoli</name>
    <dbReference type="NCBI Taxonomy" id="3075929"/>
    <lineage>
        <taxon>Bacteria</taxon>
        <taxon>Bacillati</taxon>
        <taxon>Actinomycetota</taxon>
        <taxon>Actinomycetes</taxon>
        <taxon>Propionibacteriales</taxon>
        <taxon>Kribbellaceae</taxon>
        <taxon>Kribbella</taxon>
    </lineage>
</organism>
<evidence type="ECO:0008006" key="4">
    <source>
        <dbReference type="Google" id="ProtNLM"/>
    </source>
</evidence>
<proteinExistence type="predicted"/>
<evidence type="ECO:0000313" key="2">
    <source>
        <dbReference type="EMBL" id="RZU18931.1"/>
    </source>
</evidence>
<gene>
    <name evidence="2" type="ORF">EV645_1133</name>
</gene>
<feature type="region of interest" description="Disordered" evidence="1">
    <location>
        <begin position="211"/>
        <end position="261"/>
    </location>
</feature>
<dbReference type="InterPro" id="IPR014942">
    <property type="entry name" value="AbiEii"/>
</dbReference>
<keyword evidence="3" id="KW-1185">Reference proteome</keyword>
<dbReference type="Proteomes" id="UP000292027">
    <property type="component" value="Unassembled WGS sequence"/>
</dbReference>
<protein>
    <recommendedName>
        <fullName evidence="4">Nucleotidyltransferase AbiEii toxin of type IV toxin-antitoxin system</fullName>
    </recommendedName>
</protein>
<evidence type="ECO:0000313" key="3">
    <source>
        <dbReference type="Proteomes" id="UP000292027"/>
    </source>
</evidence>
<name>A0A4Q7X792_9ACTN</name>
<sequence length="261" mass="28225">MDPEHAQVARIGLSAIRDDGYALAGGQAYKEHGIGVRTPHDVDLFTDRQGDFGQTMDRLQSAYRDEGYQVGLLEQSGEHAKLSVSKDGRSTEVDIGRDFRSRPPVETEVGPMLSVEDSVGSKVGAAYDRVEAKHFIDLEAAVQSGRYSRDDLLALGDERELSGIDRDGFAYQLDQAARIPDAKYAEHGFSAEQTAALKEDLGNWAQQIRTRASHPDIDTAMRVTEAGQARAGSGPANQTQGAAAHRGPSLGQERSKGERGS</sequence>
<comment type="caution">
    <text evidence="2">The sequence shown here is derived from an EMBL/GenBank/DDBJ whole genome shotgun (WGS) entry which is preliminary data.</text>
</comment>
<dbReference type="AlphaFoldDB" id="A0A4Q7X792"/>
<dbReference type="OrthoDB" id="3870258at2"/>
<evidence type="ECO:0000256" key="1">
    <source>
        <dbReference type="SAM" id="MobiDB-lite"/>
    </source>
</evidence>
<reference evidence="2 3" key="1">
    <citation type="journal article" date="2015" name="Stand. Genomic Sci.">
        <title>Genomic Encyclopedia of Bacterial and Archaeal Type Strains, Phase III: the genomes of soil and plant-associated and newly described type strains.</title>
        <authorList>
            <person name="Whitman W.B."/>
            <person name="Woyke T."/>
            <person name="Klenk H.P."/>
            <person name="Zhou Y."/>
            <person name="Lilburn T.G."/>
            <person name="Beck B.J."/>
            <person name="De Vos P."/>
            <person name="Vandamme P."/>
            <person name="Eisen J.A."/>
            <person name="Garrity G."/>
            <person name="Hugenholtz P."/>
            <person name="Kyrpides N.C."/>
        </authorList>
    </citation>
    <scope>NUCLEOTIDE SEQUENCE [LARGE SCALE GENOMIC DNA]</scope>
    <source>
        <strain evidence="2 3">VKM Ac-2540</strain>
    </source>
</reference>